<name>A0ABQ8S645_PERAM</name>
<comment type="caution">
    <text evidence="2">The sequence shown here is derived from an EMBL/GenBank/DDBJ whole genome shotgun (WGS) entry which is preliminary data.</text>
</comment>
<evidence type="ECO:0000313" key="3">
    <source>
        <dbReference type="Proteomes" id="UP001148838"/>
    </source>
</evidence>
<feature type="compositionally biased region" description="Polar residues" evidence="1">
    <location>
        <begin position="113"/>
        <end position="137"/>
    </location>
</feature>
<feature type="region of interest" description="Disordered" evidence="1">
    <location>
        <begin position="99"/>
        <end position="137"/>
    </location>
</feature>
<dbReference type="EMBL" id="JAJSOF020000036">
    <property type="protein sequence ID" value="KAJ4429291.1"/>
    <property type="molecule type" value="Genomic_DNA"/>
</dbReference>
<dbReference type="Proteomes" id="UP001148838">
    <property type="component" value="Unassembled WGS sequence"/>
</dbReference>
<keyword evidence="3" id="KW-1185">Reference proteome</keyword>
<organism evidence="2 3">
    <name type="scientific">Periplaneta americana</name>
    <name type="common">American cockroach</name>
    <name type="synonym">Blatta americana</name>
    <dbReference type="NCBI Taxonomy" id="6978"/>
    <lineage>
        <taxon>Eukaryota</taxon>
        <taxon>Metazoa</taxon>
        <taxon>Ecdysozoa</taxon>
        <taxon>Arthropoda</taxon>
        <taxon>Hexapoda</taxon>
        <taxon>Insecta</taxon>
        <taxon>Pterygota</taxon>
        <taxon>Neoptera</taxon>
        <taxon>Polyneoptera</taxon>
        <taxon>Dictyoptera</taxon>
        <taxon>Blattodea</taxon>
        <taxon>Blattoidea</taxon>
        <taxon>Blattidae</taxon>
        <taxon>Blattinae</taxon>
        <taxon>Periplaneta</taxon>
    </lineage>
</organism>
<gene>
    <name evidence="2" type="ORF">ANN_26295</name>
</gene>
<evidence type="ECO:0000256" key="1">
    <source>
        <dbReference type="SAM" id="MobiDB-lite"/>
    </source>
</evidence>
<accession>A0ABQ8S645</accession>
<proteinExistence type="predicted"/>
<reference evidence="2 3" key="1">
    <citation type="journal article" date="2022" name="Allergy">
        <title>Genome assembly and annotation of Periplaneta americana reveal a comprehensive cockroach allergen profile.</title>
        <authorList>
            <person name="Wang L."/>
            <person name="Xiong Q."/>
            <person name="Saelim N."/>
            <person name="Wang L."/>
            <person name="Nong W."/>
            <person name="Wan A.T."/>
            <person name="Shi M."/>
            <person name="Liu X."/>
            <person name="Cao Q."/>
            <person name="Hui J.H.L."/>
            <person name="Sookrung N."/>
            <person name="Leung T.F."/>
            <person name="Tungtrongchitr A."/>
            <person name="Tsui S.K.W."/>
        </authorList>
    </citation>
    <scope>NUCLEOTIDE SEQUENCE [LARGE SCALE GENOMIC DNA]</scope>
    <source>
        <strain evidence="2">PWHHKU_190912</strain>
    </source>
</reference>
<evidence type="ECO:0000313" key="2">
    <source>
        <dbReference type="EMBL" id="KAJ4429291.1"/>
    </source>
</evidence>
<sequence length="200" mass="22297">MEENPKQLEEMSLQALCCGKELVSKLFKQLFNEVPNMHQNIISGFEATGIHPLNLDKLLKEFPGKKHTPSKHPDNPTMITETLVEFLSQQRHPVQISSGCNTEKKARRRLTLTPGQSVASEDSPLKNNSATSIPVSKQSGSARKLFVSLETDTGFNTRRAAETALKEPPHSATLPKEMTLLVKFKQTKSVLYYVGHVMGR</sequence>
<protein>
    <submittedName>
        <fullName evidence="2">Uncharacterized protein</fullName>
    </submittedName>
</protein>